<proteinExistence type="predicted"/>
<evidence type="ECO:0000313" key="1">
    <source>
        <dbReference type="EMBL" id="MCH98440.1"/>
    </source>
</evidence>
<comment type="caution">
    <text evidence="1">The sequence shown here is derived from an EMBL/GenBank/DDBJ whole genome shotgun (WGS) entry which is preliminary data.</text>
</comment>
<keyword evidence="2" id="KW-1185">Reference proteome</keyword>
<organism evidence="1 2">
    <name type="scientific">Trifolium medium</name>
    <dbReference type="NCBI Taxonomy" id="97028"/>
    <lineage>
        <taxon>Eukaryota</taxon>
        <taxon>Viridiplantae</taxon>
        <taxon>Streptophyta</taxon>
        <taxon>Embryophyta</taxon>
        <taxon>Tracheophyta</taxon>
        <taxon>Spermatophyta</taxon>
        <taxon>Magnoliopsida</taxon>
        <taxon>eudicotyledons</taxon>
        <taxon>Gunneridae</taxon>
        <taxon>Pentapetalae</taxon>
        <taxon>rosids</taxon>
        <taxon>fabids</taxon>
        <taxon>Fabales</taxon>
        <taxon>Fabaceae</taxon>
        <taxon>Papilionoideae</taxon>
        <taxon>50 kb inversion clade</taxon>
        <taxon>NPAAA clade</taxon>
        <taxon>Hologalegina</taxon>
        <taxon>IRL clade</taxon>
        <taxon>Trifolieae</taxon>
        <taxon>Trifolium</taxon>
    </lineage>
</organism>
<evidence type="ECO:0000313" key="2">
    <source>
        <dbReference type="Proteomes" id="UP000265520"/>
    </source>
</evidence>
<gene>
    <name evidence="1" type="ORF">A2U01_0019442</name>
</gene>
<protein>
    <submittedName>
        <fullName evidence="1">Uncharacterized protein</fullName>
    </submittedName>
</protein>
<accession>A0A392NF68</accession>
<dbReference type="Proteomes" id="UP000265520">
    <property type="component" value="Unassembled WGS sequence"/>
</dbReference>
<name>A0A392NF68_9FABA</name>
<dbReference type="AlphaFoldDB" id="A0A392NF68"/>
<reference evidence="1 2" key="1">
    <citation type="journal article" date="2018" name="Front. Plant Sci.">
        <title>Red Clover (Trifolium pratense) and Zigzag Clover (T. medium) - A Picture of Genomic Similarities and Differences.</title>
        <authorList>
            <person name="Dluhosova J."/>
            <person name="Istvanek J."/>
            <person name="Nedelnik J."/>
            <person name="Repkova J."/>
        </authorList>
    </citation>
    <scope>NUCLEOTIDE SEQUENCE [LARGE SCALE GENOMIC DNA]</scope>
    <source>
        <strain evidence="2">cv. 10/8</strain>
        <tissue evidence="1">Leaf</tissue>
    </source>
</reference>
<dbReference type="PANTHER" id="PTHR32108:SF9">
    <property type="entry name" value="REVERSE TRANSCRIPTASE RNASE H-LIKE DOMAIN-CONTAINING PROTEIN"/>
    <property type="match status" value="1"/>
</dbReference>
<feature type="non-terminal residue" evidence="1">
    <location>
        <position position="289"/>
    </location>
</feature>
<sequence length="289" mass="32101">MIQDYQKANIVLNVRDIKTPLVPIHVKMCKAKLFNHDHATCGVCSVNPQGCLQVQDDIQGLMDKRELVVTRKYENVCVIFPEFNIPERVEIMFKSEKPAGTPLVIRLPGPLPYTSQKVVPYKYDATILQDGKETPIPPLTSVVNITDSSKVLRSGRILPAVVQEKTSTPVMEEVQVQDPGKNRVVGQSDGKDNSDSDEILKLIKRSEYKIVDQLLQTPSKISMLSLLMNSDAHREALMKVLDQAYVDHDVTLGQFGSIVGNVTACNNLSFSDEELPEKGGNHNLALHIS</sequence>
<dbReference type="EMBL" id="LXQA010037588">
    <property type="protein sequence ID" value="MCH98440.1"/>
    <property type="molecule type" value="Genomic_DNA"/>
</dbReference>
<dbReference type="PANTHER" id="PTHR32108">
    <property type="entry name" value="DNA-DIRECTED RNA POLYMERASE SUBUNIT ALPHA"/>
    <property type="match status" value="1"/>
</dbReference>